<organism evidence="1 2">
    <name type="scientific">Arthrobacter cheniae</name>
    <dbReference type="NCBI Taxonomy" id="1258888"/>
    <lineage>
        <taxon>Bacteria</taxon>
        <taxon>Bacillati</taxon>
        <taxon>Actinomycetota</taxon>
        <taxon>Actinomycetes</taxon>
        <taxon>Micrococcales</taxon>
        <taxon>Micrococcaceae</taxon>
        <taxon>Arthrobacter</taxon>
    </lineage>
</organism>
<protein>
    <submittedName>
        <fullName evidence="1">Uncharacterized protein</fullName>
    </submittedName>
</protein>
<sequence length="157" mass="16276">MNTAEAAQASPTVNRSRSTAGAFFLTAFLLSGCATGGGDNWNSTAVGDDESVGRVDLRSVLLVTSGEEQPARVLGTLENDGDQPIDITISDSDEDTTLTIPAQGRVGFDTVETVLRTAGDAPGARTTLTASTSEGDVSLLVPVVDGTLDPYRPYLPE</sequence>
<keyword evidence="2" id="KW-1185">Reference proteome</keyword>
<dbReference type="AlphaFoldDB" id="A0A3A5M704"/>
<dbReference type="Proteomes" id="UP000272560">
    <property type="component" value="Unassembled WGS sequence"/>
</dbReference>
<evidence type="ECO:0000313" key="1">
    <source>
        <dbReference type="EMBL" id="RJT76212.1"/>
    </source>
</evidence>
<dbReference type="EMBL" id="QZVT01000012">
    <property type="protein sequence ID" value="RJT76212.1"/>
    <property type="molecule type" value="Genomic_DNA"/>
</dbReference>
<reference evidence="1 2" key="1">
    <citation type="submission" date="2018-09" db="EMBL/GenBank/DDBJ databases">
        <title>Novel species of Arthrobacter.</title>
        <authorList>
            <person name="Liu Q."/>
            <person name="Xin Y.-H."/>
        </authorList>
    </citation>
    <scope>NUCLEOTIDE SEQUENCE [LARGE SCALE GENOMIC DNA]</scope>
    <source>
        <strain evidence="1 2">Hz2</strain>
    </source>
</reference>
<evidence type="ECO:0000313" key="2">
    <source>
        <dbReference type="Proteomes" id="UP000272560"/>
    </source>
</evidence>
<proteinExistence type="predicted"/>
<dbReference type="OrthoDB" id="3267550at2"/>
<name>A0A3A5M704_9MICC</name>
<comment type="caution">
    <text evidence="1">The sequence shown here is derived from an EMBL/GenBank/DDBJ whole genome shotgun (WGS) entry which is preliminary data.</text>
</comment>
<gene>
    <name evidence="1" type="ORF">D6T63_16550</name>
</gene>
<accession>A0A3A5M704</accession>
<dbReference type="RefSeq" id="WP_120150161.1">
    <property type="nucleotide sequence ID" value="NZ_QZVT01000012.1"/>
</dbReference>